<reference evidence="2" key="1">
    <citation type="journal article" date="2023" name="Mol. Phylogenet. Evol.">
        <title>Genome-scale phylogeny and comparative genomics of the fungal order Sordariales.</title>
        <authorList>
            <person name="Hensen N."/>
            <person name="Bonometti L."/>
            <person name="Westerberg I."/>
            <person name="Brannstrom I.O."/>
            <person name="Guillou S."/>
            <person name="Cros-Aarteil S."/>
            <person name="Calhoun S."/>
            <person name="Haridas S."/>
            <person name="Kuo A."/>
            <person name="Mondo S."/>
            <person name="Pangilinan J."/>
            <person name="Riley R."/>
            <person name="LaButti K."/>
            <person name="Andreopoulos B."/>
            <person name="Lipzen A."/>
            <person name="Chen C."/>
            <person name="Yan M."/>
            <person name="Daum C."/>
            <person name="Ng V."/>
            <person name="Clum A."/>
            <person name="Steindorff A."/>
            <person name="Ohm R.A."/>
            <person name="Martin F."/>
            <person name="Silar P."/>
            <person name="Natvig D.O."/>
            <person name="Lalanne C."/>
            <person name="Gautier V."/>
            <person name="Ament-Velasquez S.L."/>
            <person name="Kruys A."/>
            <person name="Hutchinson M.I."/>
            <person name="Powell A.J."/>
            <person name="Barry K."/>
            <person name="Miller A.N."/>
            <person name="Grigoriev I.V."/>
            <person name="Debuchy R."/>
            <person name="Gladieux P."/>
            <person name="Hiltunen Thoren M."/>
            <person name="Johannesson H."/>
        </authorList>
    </citation>
    <scope>NUCLEOTIDE SEQUENCE</scope>
    <source>
        <strain evidence="2">CBS 232.78</strain>
    </source>
</reference>
<dbReference type="Pfam" id="PF00107">
    <property type="entry name" value="ADH_zinc_N"/>
    <property type="match status" value="1"/>
</dbReference>
<dbReference type="Gene3D" id="3.90.180.10">
    <property type="entry name" value="Medium-chain alcohol dehydrogenases, catalytic domain"/>
    <property type="match status" value="1"/>
</dbReference>
<comment type="caution">
    <text evidence="2">The sequence shown here is derived from an EMBL/GenBank/DDBJ whole genome shotgun (WGS) entry which is preliminary data.</text>
</comment>
<dbReference type="InterPro" id="IPR051397">
    <property type="entry name" value="Zn-ADH-like_protein"/>
</dbReference>
<dbReference type="Gene3D" id="3.40.50.720">
    <property type="entry name" value="NAD(P)-binding Rossmann-like Domain"/>
    <property type="match status" value="1"/>
</dbReference>
<dbReference type="InterPro" id="IPR036291">
    <property type="entry name" value="NAD(P)-bd_dom_sf"/>
</dbReference>
<dbReference type="EMBL" id="JAULSW010000004">
    <property type="protein sequence ID" value="KAK3385794.1"/>
    <property type="molecule type" value="Genomic_DNA"/>
</dbReference>
<dbReference type="PANTHER" id="PTHR43677">
    <property type="entry name" value="SHORT-CHAIN DEHYDROGENASE/REDUCTASE"/>
    <property type="match status" value="1"/>
</dbReference>
<protein>
    <submittedName>
        <fullName evidence="2">GroES-like protein</fullName>
    </submittedName>
</protein>
<dbReference type="SUPFAM" id="SSF50129">
    <property type="entry name" value="GroES-like"/>
    <property type="match status" value="1"/>
</dbReference>
<dbReference type="GO" id="GO:0016491">
    <property type="term" value="F:oxidoreductase activity"/>
    <property type="evidence" value="ECO:0007669"/>
    <property type="project" value="TreeGrafter"/>
</dbReference>
<evidence type="ECO:0000313" key="2">
    <source>
        <dbReference type="EMBL" id="KAK3385794.1"/>
    </source>
</evidence>
<dbReference type="GO" id="GO:0005739">
    <property type="term" value="C:mitochondrion"/>
    <property type="evidence" value="ECO:0007669"/>
    <property type="project" value="TreeGrafter"/>
</dbReference>
<dbReference type="PANTHER" id="PTHR43677:SF4">
    <property type="entry name" value="QUINONE OXIDOREDUCTASE-LIKE PROTEIN 2"/>
    <property type="match status" value="1"/>
</dbReference>
<dbReference type="CDD" id="cd05188">
    <property type="entry name" value="MDR"/>
    <property type="match status" value="1"/>
</dbReference>
<feature type="domain" description="Alcohol dehydrogenase-like C-terminal" evidence="1">
    <location>
        <begin position="201"/>
        <end position="344"/>
    </location>
</feature>
<keyword evidence="3" id="KW-1185">Reference proteome</keyword>
<sequence>MATKISPTYRALQFTSSTSPPSIVTLPTPPLTAGTVLVRPLRSTLFAYTRDIFSRGNPRGYHYPLPLVPGSATIGRTIAAASDVPSLHQQAGQLVWVDPVLRAADGSAKILHALSSGPSAAGKALAENEWRNGSWGEIVRVPAQNVHLLDEDILLGKDKLGYEMDDLGYLSSLAIAYGGLRDVDARAGEIVLVAPATGSFGGAAVHVALALGARVIAMGRNQDILKELEDVARRSYPLSGFASIALSGSSLEADTEALTEAARKLGSRTGSVDVFFDMSPPAASASSHIKAGIAALRSGGRMSLMGGAAGDVGFPYYQIMLKGLRLQGSWMYSPEYVDELIRLVEMGRLKLGKRDAGVECLGVFGLDEWEDAFRVAGDGARVGRFVLLAPSGRDV</sequence>
<name>A0AAE0U079_9PEZI</name>
<accession>A0AAE0U079</accession>
<reference evidence="2" key="2">
    <citation type="submission" date="2023-06" db="EMBL/GenBank/DDBJ databases">
        <authorList>
            <consortium name="Lawrence Berkeley National Laboratory"/>
            <person name="Haridas S."/>
            <person name="Hensen N."/>
            <person name="Bonometti L."/>
            <person name="Westerberg I."/>
            <person name="Brannstrom I.O."/>
            <person name="Guillou S."/>
            <person name="Cros-Aarteil S."/>
            <person name="Calhoun S."/>
            <person name="Kuo A."/>
            <person name="Mondo S."/>
            <person name="Pangilinan J."/>
            <person name="Riley R."/>
            <person name="LaButti K."/>
            <person name="Andreopoulos B."/>
            <person name="Lipzen A."/>
            <person name="Chen C."/>
            <person name="Yanf M."/>
            <person name="Daum C."/>
            <person name="Ng V."/>
            <person name="Clum A."/>
            <person name="Steindorff A."/>
            <person name="Ohm R."/>
            <person name="Martin F."/>
            <person name="Silar P."/>
            <person name="Natvig D."/>
            <person name="Lalanne C."/>
            <person name="Gautier V."/>
            <person name="Ament-velasquez S.L."/>
            <person name="Kruys A."/>
            <person name="Hutchinson M.I."/>
            <person name="Powell A.J."/>
            <person name="Barry K."/>
            <person name="Miller A.N."/>
            <person name="Grigoriev I.V."/>
            <person name="Debuchy R."/>
            <person name="Gladieux P."/>
            <person name="Thoren M.H."/>
            <person name="Johannesson H."/>
        </authorList>
    </citation>
    <scope>NUCLEOTIDE SEQUENCE</scope>
    <source>
        <strain evidence="2">CBS 232.78</strain>
    </source>
</reference>
<dbReference type="Proteomes" id="UP001285441">
    <property type="component" value="Unassembled WGS sequence"/>
</dbReference>
<evidence type="ECO:0000259" key="1">
    <source>
        <dbReference type="Pfam" id="PF00107"/>
    </source>
</evidence>
<dbReference type="SUPFAM" id="SSF51735">
    <property type="entry name" value="NAD(P)-binding Rossmann-fold domains"/>
    <property type="match status" value="1"/>
</dbReference>
<organism evidence="2 3">
    <name type="scientific">Podospora didyma</name>
    <dbReference type="NCBI Taxonomy" id="330526"/>
    <lineage>
        <taxon>Eukaryota</taxon>
        <taxon>Fungi</taxon>
        <taxon>Dikarya</taxon>
        <taxon>Ascomycota</taxon>
        <taxon>Pezizomycotina</taxon>
        <taxon>Sordariomycetes</taxon>
        <taxon>Sordariomycetidae</taxon>
        <taxon>Sordariales</taxon>
        <taxon>Podosporaceae</taxon>
        <taxon>Podospora</taxon>
    </lineage>
</organism>
<dbReference type="InterPro" id="IPR013149">
    <property type="entry name" value="ADH-like_C"/>
</dbReference>
<proteinExistence type="predicted"/>
<gene>
    <name evidence="2" type="ORF">B0H63DRAFT_473606</name>
</gene>
<dbReference type="AlphaFoldDB" id="A0AAE0U079"/>
<evidence type="ECO:0000313" key="3">
    <source>
        <dbReference type="Proteomes" id="UP001285441"/>
    </source>
</evidence>
<dbReference type="InterPro" id="IPR011032">
    <property type="entry name" value="GroES-like_sf"/>
</dbReference>